<sequence length="49" mass="5870">MFDLTTRDIQFLSGVGPQRAAILNKELNIYSLHDLLYYFPYKYIDRSRI</sequence>
<reference evidence="2" key="1">
    <citation type="submission" date="2019-03" db="EMBL/GenBank/DDBJ databases">
        <title>Single cell metagenomics reveals metabolic interactions within the superorganism composed of flagellate Streblomastix strix and complex community of Bacteroidetes bacteria on its surface.</title>
        <authorList>
            <person name="Treitli S.C."/>
            <person name="Kolisko M."/>
            <person name="Husnik F."/>
            <person name="Keeling P."/>
            <person name="Hampl V."/>
        </authorList>
    </citation>
    <scope>NUCLEOTIDE SEQUENCE</scope>
    <source>
        <strain evidence="2">STM</strain>
    </source>
</reference>
<keyword evidence="2" id="KW-0378">Hydrolase</keyword>
<dbReference type="InterPro" id="IPR012340">
    <property type="entry name" value="NA-bd_OB-fold"/>
</dbReference>
<feature type="non-terminal residue" evidence="2">
    <location>
        <position position="49"/>
    </location>
</feature>
<dbReference type="SUPFAM" id="SSF50249">
    <property type="entry name" value="Nucleic acid-binding proteins"/>
    <property type="match status" value="1"/>
</dbReference>
<evidence type="ECO:0000313" key="2">
    <source>
        <dbReference type="EMBL" id="KAA6330511.1"/>
    </source>
</evidence>
<protein>
    <submittedName>
        <fullName evidence="2">ATP-dependent DNA helicase RecG</fullName>
        <ecNumber evidence="2">3.6.4.12</ecNumber>
    </submittedName>
</protein>
<comment type="caution">
    <text evidence="2">The sequence shown here is derived from an EMBL/GenBank/DDBJ whole genome shotgun (WGS) entry which is preliminary data.</text>
</comment>
<dbReference type="EC" id="3.6.4.12" evidence="2"/>
<proteinExistence type="predicted"/>
<keyword evidence="2" id="KW-0347">Helicase</keyword>
<dbReference type="Pfam" id="PF17191">
    <property type="entry name" value="RecG_wedge"/>
    <property type="match status" value="1"/>
</dbReference>
<dbReference type="GO" id="GO:0016787">
    <property type="term" value="F:hydrolase activity"/>
    <property type="evidence" value="ECO:0007669"/>
    <property type="project" value="UniProtKB-KW"/>
</dbReference>
<gene>
    <name evidence="2" type="ORF">EZS27_020795</name>
</gene>
<dbReference type="AlphaFoldDB" id="A0A5J4RC25"/>
<dbReference type="InterPro" id="IPR033454">
    <property type="entry name" value="RecG_wedge"/>
</dbReference>
<dbReference type="EMBL" id="SNRY01001493">
    <property type="protein sequence ID" value="KAA6330511.1"/>
    <property type="molecule type" value="Genomic_DNA"/>
</dbReference>
<feature type="domain" description="RecG wedge" evidence="1">
    <location>
        <begin position="8"/>
        <end position="49"/>
    </location>
</feature>
<organism evidence="2">
    <name type="scientific">termite gut metagenome</name>
    <dbReference type="NCBI Taxonomy" id="433724"/>
    <lineage>
        <taxon>unclassified sequences</taxon>
        <taxon>metagenomes</taxon>
        <taxon>organismal metagenomes</taxon>
    </lineage>
</organism>
<name>A0A5J4RC25_9ZZZZ</name>
<keyword evidence="2" id="KW-0547">Nucleotide-binding</keyword>
<dbReference type="GO" id="GO:0003678">
    <property type="term" value="F:DNA helicase activity"/>
    <property type="evidence" value="ECO:0007669"/>
    <property type="project" value="UniProtKB-EC"/>
</dbReference>
<evidence type="ECO:0000259" key="1">
    <source>
        <dbReference type="Pfam" id="PF17191"/>
    </source>
</evidence>
<accession>A0A5J4RC25</accession>
<keyword evidence="2" id="KW-0067">ATP-binding</keyword>